<gene>
    <name evidence="1" type="ORF">CYMTET_28484</name>
</gene>
<dbReference type="Proteomes" id="UP001190700">
    <property type="component" value="Unassembled WGS sequence"/>
</dbReference>
<organism evidence="1 2">
    <name type="scientific">Cymbomonas tetramitiformis</name>
    <dbReference type="NCBI Taxonomy" id="36881"/>
    <lineage>
        <taxon>Eukaryota</taxon>
        <taxon>Viridiplantae</taxon>
        <taxon>Chlorophyta</taxon>
        <taxon>Pyramimonadophyceae</taxon>
        <taxon>Pyramimonadales</taxon>
        <taxon>Pyramimonadaceae</taxon>
        <taxon>Cymbomonas</taxon>
    </lineage>
</organism>
<evidence type="ECO:0000313" key="1">
    <source>
        <dbReference type="EMBL" id="KAK3262676.1"/>
    </source>
</evidence>
<accession>A0AAE0FMQ6</accession>
<dbReference type="EMBL" id="LGRX02016029">
    <property type="protein sequence ID" value="KAK3262676.1"/>
    <property type="molecule type" value="Genomic_DNA"/>
</dbReference>
<proteinExistence type="predicted"/>
<comment type="caution">
    <text evidence="1">The sequence shown here is derived from an EMBL/GenBank/DDBJ whole genome shotgun (WGS) entry which is preliminary data.</text>
</comment>
<evidence type="ECO:0000313" key="2">
    <source>
        <dbReference type="Proteomes" id="UP001190700"/>
    </source>
</evidence>
<protein>
    <submittedName>
        <fullName evidence="1">Uncharacterized protein</fullName>
    </submittedName>
</protein>
<name>A0AAE0FMQ6_9CHLO</name>
<dbReference type="AlphaFoldDB" id="A0AAE0FMQ6"/>
<keyword evidence="2" id="KW-1185">Reference proteome</keyword>
<reference evidence="1 2" key="1">
    <citation type="journal article" date="2015" name="Genome Biol. Evol.">
        <title>Comparative Genomics of a Bacterivorous Green Alga Reveals Evolutionary Causalities and Consequences of Phago-Mixotrophic Mode of Nutrition.</title>
        <authorList>
            <person name="Burns J.A."/>
            <person name="Paasch A."/>
            <person name="Narechania A."/>
            <person name="Kim E."/>
        </authorList>
    </citation>
    <scope>NUCLEOTIDE SEQUENCE [LARGE SCALE GENOMIC DNA]</scope>
    <source>
        <strain evidence="1 2">PLY_AMNH</strain>
    </source>
</reference>
<sequence>MLKGLQQALVKLRRNIGVVYFTRQVQDLLSQANSFATLTPPLPLFVAAKEAIQHIREYSEVAKITATDEAFSLATVEAIFTATVLTKLHAEYVHIKPKFASSELPTIAQLEDEVCMFHDNVLSQSAAATHTANSIEVAGAIANDRRKQQESKRRLLAQKVQCPTCHKPGHGSEDCWVTNKNKREEYFKKCKPAVKAGILKQFRPVCGTKSRVFRKTLSPPPSLFNYYSVLDNEDCLDDSFCPVAHSFGDMAVQSLSVQPSGDMVVQSLSVQTSGDMAVQSVEAVSRPRLTWAQAVQAAVAKHIASLCPSMGPSPGREQHLGAGYQISPRQPWFTLSLHRQHTVLVSGSAAILARAKHIIDPSFGLPEDRADRLSKLHSVREDAGYLEVHLRDESLMVRTSFEDLKSWAFVLGVLTRALIQSVDSHAELISDILGYASDGDDDEFDSELDSKYFLWG</sequence>